<dbReference type="EMBL" id="DYUD01000012">
    <property type="protein sequence ID" value="HJG88578.1"/>
    <property type="molecule type" value="Genomic_DNA"/>
</dbReference>
<keyword evidence="3" id="KW-0479">Metal-binding</keyword>
<evidence type="ECO:0000256" key="2">
    <source>
        <dbReference type="ARBA" id="ARBA00008779"/>
    </source>
</evidence>
<dbReference type="PANTHER" id="PTHR42693">
    <property type="entry name" value="ARYLSULFATASE FAMILY MEMBER"/>
    <property type="match status" value="1"/>
</dbReference>
<accession>A0A921MPU0</accession>
<organism evidence="10 11">
    <name type="scientific">Barnesiella viscericola</name>
    <dbReference type="NCBI Taxonomy" id="397865"/>
    <lineage>
        <taxon>Bacteria</taxon>
        <taxon>Pseudomonadati</taxon>
        <taxon>Bacteroidota</taxon>
        <taxon>Bacteroidia</taxon>
        <taxon>Bacteroidales</taxon>
        <taxon>Barnesiellaceae</taxon>
        <taxon>Barnesiella</taxon>
    </lineage>
</organism>
<proteinExistence type="inferred from homology"/>
<dbReference type="AlphaFoldDB" id="A0A921MPU0"/>
<evidence type="ECO:0000256" key="5">
    <source>
        <dbReference type="ARBA" id="ARBA00022801"/>
    </source>
</evidence>
<feature type="domain" description="Sulfatase N-terminal" evidence="9">
    <location>
        <begin position="3"/>
        <end position="360"/>
    </location>
</feature>
<dbReference type="SUPFAM" id="SSF53649">
    <property type="entry name" value="Alkaline phosphatase-like"/>
    <property type="match status" value="1"/>
</dbReference>
<sequence>MFLVDDMGWQETSVPFHSEVTPLNNRYQTPNMQKLAEKGVKFMQAYACAISSPSRCSLMSGMNAARHRVTNWTLEYNTNNDATGGSITLPDWNYNGIQPAGTTVNNATSITSLPQILHDNGYYTIHCGKAHFGAKNTAGEDPLKFGFDVNIAGGATVGPASYLGSDNYCTAGSDFCINGLDEYAEQGMFLTEALTQEACRVLGEHLDSQSNQPFYLYMAHYAIHAPYNADTRFTSRYTGVFDEQLGQTLNSTEVNIAALVEGMDKSLGDIMTFLDDRAIAENTIILFMSDNGGQAVAPRQGRHNRDQNYPARGGKGSSYMGGVHEPMMVYWPGITVGGTENHNPVMIEDFFPTILEIAGVTDYETVQIVDGHSFVDIIKNPNIQRDRTTIWHFPNRWGESQDKNEGYGAYSAILKGDYHMIYFWENQERRLYNIKEDVGEQNNLADQSAYAQTLTELSEELTDSLIAFDAQRPTQNGEYVPWPKDAVYVETVEIGDPVTITDAIFKFSNENNKYYYSIQDNRGSDMAGPFYWTLGNHNDYKAIQVSNENKTTGNEKETQLFYFTRGTSNKSFQIHTYTGQPVDFVNGATRDSWNNGNLTPDGTYRYMQYDTESSGEFQVIKADATDYFGIAYNDGTLMNNRGTANGSAANMKWVINTYSGNSVSDSGSRYKFTLVESYEPTAIENILNEKPLYSYTKEELAHTEGIRVYGLDGRYIADIMGIEPGVYLIMKDGKVSKIFLK</sequence>
<reference evidence="10" key="2">
    <citation type="submission" date="2021-09" db="EMBL/GenBank/DDBJ databases">
        <authorList>
            <person name="Gilroy R."/>
        </authorList>
    </citation>
    <scope>NUCLEOTIDE SEQUENCE</scope>
    <source>
        <strain evidence="10">CHK121-7720</strain>
    </source>
</reference>
<name>A0A921MPU0_9BACT</name>
<evidence type="ECO:0000256" key="1">
    <source>
        <dbReference type="ARBA" id="ARBA00001913"/>
    </source>
</evidence>
<dbReference type="PANTHER" id="PTHR42693:SF42">
    <property type="entry name" value="ARYLSULFATASE G"/>
    <property type="match status" value="1"/>
</dbReference>
<keyword evidence="6" id="KW-0106">Calcium</keyword>
<dbReference type="Proteomes" id="UP000757103">
    <property type="component" value="Unassembled WGS sequence"/>
</dbReference>
<evidence type="ECO:0000313" key="11">
    <source>
        <dbReference type="Proteomes" id="UP000757103"/>
    </source>
</evidence>
<comment type="cofactor">
    <cofactor evidence="1">
        <name>Ca(2+)</name>
        <dbReference type="ChEBI" id="CHEBI:29108"/>
    </cofactor>
</comment>
<dbReference type="Pfam" id="PF00884">
    <property type="entry name" value="Sulfatase"/>
    <property type="match status" value="1"/>
</dbReference>
<dbReference type="InterPro" id="IPR050738">
    <property type="entry name" value="Sulfatase"/>
</dbReference>
<dbReference type="Gene3D" id="3.40.720.10">
    <property type="entry name" value="Alkaline Phosphatase, subunit A"/>
    <property type="match status" value="1"/>
</dbReference>
<dbReference type="InterPro" id="IPR000917">
    <property type="entry name" value="Sulfatase_N"/>
</dbReference>
<dbReference type="InterPro" id="IPR017850">
    <property type="entry name" value="Alkaline_phosphatase_core_sf"/>
</dbReference>
<comment type="similarity">
    <text evidence="2">Belongs to the sulfatase family.</text>
</comment>
<dbReference type="RefSeq" id="WP_273305618.1">
    <property type="nucleotide sequence ID" value="NZ_DYUD01000012.1"/>
</dbReference>
<evidence type="ECO:0000256" key="3">
    <source>
        <dbReference type="ARBA" id="ARBA00022723"/>
    </source>
</evidence>
<evidence type="ECO:0000256" key="4">
    <source>
        <dbReference type="ARBA" id="ARBA00022729"/>
    </source>
</evidence>
<evidence type="ECO:0000256" key="7">
    <source>
        <dbReference type="PIRSR" id="PIRSR600917-52"/>
    </source>
</evidence>
<feature type="modified residue" description="3-oxoalanine (Ser)" evidence="7">
    <location>
        <position position="51"/>
    </location>
</feature>
<evidence type="ECO:0000256" key="6">
    <source>
        <dbReference type="ARBA" id="ARBA00022837"/>
    </source>
</evidence>
<comment type="caution">
    <text evidence="10">The sequence shown here is derived from an EMBL/GenBank/DDBJ whole genome shotgun (WGS) entry which is preliminary data.</text>
</comment>
<comment type="PTM">
    <text evidence="7">The conversion to 3-oxoalanine (also known as C-formylglycine, FGly), of a serine or cysteine residue in prokaryotes and of a cysteine residue in eukaryotes, is critical for catalytic activity.</text>
</comment>
<keyword evidence="4" id="KW-0732">Signal</keyword>
<evidence type="ECO:0000256" key="8">
    <source>
        <dbReference type="SAM" id="MobiDB-lite"/>
    </source>
</evidence>
<keyword evidence="5 10" id="KW-0378">Hydrolase</keyword>
<gene>
    <name evidence="10" type="ORF">K8U91_03755</name>
</gene>
<dbReference type="Gene3D" id="3.30.1120.10">
    <property type="match status" value="1"/>
</dbReference>
<reference evidence="10" key="1">
    <citation type="journal article" date="2021" name="PeerJ">
        <title>Extensive microbial diversity within the chicken gut microbiome revealed by metagenomics and culture.</title>
        <authorList>
            <person name="Gilroy R."/>
            <person name="Ravi A."/>
            <person name="Getino M."/>
            <person name="Pursley I."/>
            <person name="Horton D.L."/>
            <person name="Alikhan N.F."/>
            <person name="Baker D."/>
            <person name="Gharbi K."/>
            <person name="Hall N."/>
            <person name="Watson M."/>
            <person name="Adriaenssens E.M."/>
            <person name="Foster-Nyarko E."/>
            <person name="Jarju S."/>
            <person name="Secka A."/>
            <person name="Antonio M."/>
            <person name="Oren A."/>
            <person name="Chaudhuri R.R."/>
            <person name="La Ragione R."/>
            <person name="Hildebrand F."/>
            <person name="Pallen M.J."/>
        </authorList>
    </citation>
    <scope>NUCLEOTIDE SEQUENCE</scope>
    <source>
        <strain evidence="10">CHK121-7720</strain>
    </source>
</reference>
<dbReference type="GO" id="GO:0004065">
    <property type="term" value="F:arylsulfatase activity"/>
    <property type="evidence" value="ECO:0007669"/>
    <property type="project" value="TreeGrafter"/>
</dbReference>
<evidence type="ECO:0000313" key="10">
    <source>
        <dbReference type="EMBL" id="HJG88578.1"/>
    </source>
</evidence>
<evidence type="ECO:0000259" key="9">
    <source>
        <dbReference type="Pfam" id="PF00884"/>
    </source>
</evidence>
<protein>
    <submittedName>
        <fullName evidence="10">Sulfatase-like hydrolase/transferase</fullName>
    </submittedName>
</protein>
<dbReference type="GO" id="GO:0046872">
    <property type="term" value="F:metal ion binding"/>
    <property type="evidence" value="ECO:0007669"/>
    <property type="project" value="UniProtKB-KW"/>
</dbReference>
<feature type="region of interest" description="Disordered" evidence="8">
    <location>
        <begin position="296"/>
        <end position="316"/>
    </location>
</feature>